<dbReference type="Pfam" id="PF12833">
    <property type="entry name" value="HTH_18"/>
    <property type="match status" value="1"/>
</dbReference>
<dbReference type="GO" id="GO:0003700">
    <property type="term" value="F:DNA-binding transcription factor activity"/>
    <property type="evidence" value="ECO:0007669"/>
    <property type="project" value="InterPro"/>
</dbReference>
<keyword evidence="2" id="KW-0238">DNA-binding</keyword>
<keyword evidence="3" id="KW-0804">Transcription</keyword>
<dbReference type="Pfam" id="PF14525">
    <property type="entry name" value="AraC_binding_2"/>
    <property type="match status" value="1"/>
</dbReference>
<evidence type="ECO:0000256" key="2">
    <source>
        <dbReference type="ARBA" id="ARBA00023125"/>
    </source>
</evidence>
<dbReference type="GO" id="GO:0043565">
    <property type="term" value="F:sequence-specific DNA binding"/>
    <property type="evidence" value="ECO:0007669"/>
    <property type="project" value="InterPro"/>
</dbReference>
<dbReference type="InterPro" id="IPR035418">
    <property type="entry name" value="AraC-bd_2"/>
</dbReference>
<accession>A0A318RKX7</accession>
<sequence>MLRVADAEPLGGQERFWALDDLPAAERFDYWRSVICEAYTPLTPRRRLTAPPAGVAAGFADWVRSVPLASTQLTEIASLAQQNIHGAREVSRTSVDAVFVNLMLEGSCVGSQDGRDCVIGRGEFALFDATRPFTLDYPESWRALSFRVRRSELVHLIEQPDTFTATTHTTRVPGGACAAITAATMTAIWSGAMSLEQSAAASTNTAFMTLLSSCIDSAGVLAGAPDHDAQALVRASVNRYLAAHLQHGDLSVGVVARRFAMSPRKLHALYEGHDLSFAQTVMRLRVEACARDLENGSGAVSLTSVASKWGFCDLSHLNRVFRAHMGCRPSDFRAKAQDAAAAAL</sequence>
<dbReference type="InterPro" id="IPR009057">
    <property type="entry name" value="Homeodomain-like_sf"/>
</dbReference>
<name>A0A318RKX7_WILLI</name>
<dbReference type="Proteomes" id="UP000247591">
    <property type="component" value="Unassembled WGS sequence"/>
</dbReference>
<dbReference type="EMBL" id="QJSP01000029">
    <property type="protein sequence ID" value="PYE11835.1"/>
    <property type="molecule type" value="Genomic_DNA"/>
</dbReference>
<dbReference type="Gene3D" id="1.10.10.60">
    <property type="entry name" value="Homeodomain-like"/>
    <property type="match status" value="1"/>
</dbReference>
<feature type="domain" description="HTH araC/xylS-type" evidence="4">
    <location>
        <begin position="235"/>
        <end position="335"/>
    </location>
</feature>
<dbReference type="PANTHER" id="PTHR46796">
    <property type="entry name" value="HTH-TYPE TRANSCRIPTIONAL ACTIVATOR RHAS-RELATED"/>
    <property type="match status" value="1"/>
</dbReference>
<evidence type="ECO:0000313" key="5">
    <source>
        <dbReference type="EMBL" id="PYE11835.1"/>
    </source>
</evidence>
<reference evidence="5 6" key="1">
    <citation type="submission" date="2018-06" db="EMBL/GenBank/DDBJ databases">
        <title>Genomic Encyclopedia of Type Strains, Phase IV (KMG-IV): sequencing the most valuable type-strain genomes for metagenomic binning, comparative biology and taxonomic classification.</title>
        <authorList>
            <person name="Goeker M."/>
        </authorList>
    </citation>
    <scope>NUCLEOTIDE SEQUENCE [LARGE SCALE GENOMIC DNA]</scope>
    <source>
        <strain evidence="5 6">DSM 45521</strain>
    </source>
</reference>
<keyword evidence="1" id="KW-0805">Transcription regulation</keyword>
<evidence type="ECO:0000259" key="4">
    <source>
        <dbReference type="PROSITE" id="PS01124"/>
    </source>
</evidence>
<dbReference type="OrthoDB" id="9799345at2"/>
<dbReference type="InterPro" id="IPR018060">
    <property type="entry name" value="HTH_AraC"/>
</dbReference>
<gene>
    <name evidence="5" type="ORF">DFR67_1292</name>
</gene>
<dbReference type="InterPro" id="IPR050204">
    <property type="entry name" value="AraC_XylS_family_regulators"/>
</dbReference>
<dbReference type="PANTHER" id="PTHR46796:SF6">
    <property type="entry name" value="ARAC SUBFAMILY"/>
    <property type="match status" value="1"/>
</dbReference>
<organism evidence="5 6">
    <name type="scientific">Williamsia limnetica</name>
    <dbReference type="NCBI Taxonomy" id="882452"/>
    <lineage>
        <taxon>Bacteria</taxon>
        <taxon>Bacillati</taxon>
        <taxon>Actinomycetota</taxon>
        <taxon>Actinomycetes</taxon>
        <taxon>Mycobacteriales</taxon>
        <taxon>Nocardiaceae</taxon>
        <taxon>Williamsia</taxon>
    </lineage>
</organism>
<comment type="caution">
    <text evidence="5">The sequence shown here is derived from an EMBL/GenBank/DDBJ whole genome shotgun (WGS) entry which is preliminary data.</text>
</comment>
<protein>
    <submittedName>
        <fullName evidence="5">AraC family transcriptional regulator</fullName>
    </submittedName>
</protein>
<keyword evidence="6" id="KW-1185">Reference proteome</keyword>
<dbReference type="SMART" id="SM00342">
    <property type="entry name" value="HTH_ARAC"/>
    <property type="match status" value="1"/>
</dbReference>
<evidence type="ECO:0000313" key="6">
    <source>
        <dbReference type="Proteomes" id="UP000247591"/>
    </source>
</evidence>
<dbReference type="SUPFAM" id="SSF46689">
    <property type="entry name" value="Homeodomain-like"/>
    <property type="match status" value="1"/>
</dbReference>
<evidence type="ECO:0000256" key="1">
    <source>
        <dbReference type="ARBA" id="ARBA00023015"/>
    </source>
</evidence>
<proteinExistence type="predicted"/>
<dbReference type="RefSeq" id="WP_110472894.1">
    <property type="nucleotide sequence ID" value="NZ_QJSP01000029.1"/>
</dbReference>
<dbReference type="AlphaFoldDB" id="A0A318RKX7"/>
<dbReference type="PROSITE" id="PS01124">
    <property type="entry name" value="HTH_ARAC_FAMILY_2"/>
    <property type="match status" value="1"/>
</dbReference>
<evidence type="ECO:0000256" key="3">
    <source>
        <dbReference type="ARBA" id="ARBA00023163"/>
    </source>
</evidence>